<dbReference type="AlphaFoldDB" id="A0A453IGA2"/>
<evidence type="ECO:0000313" key="2">
    <source>
        <dbReference type="EnsemblPlants" id="AET4Gv20551900.39"/>
    </source>
</evidence>
<dbReference type="EnsemblPlants" id="AET4Gv20551900.25">
    <property type="protein sequence ID" value="AET4Gv20551900.25"/>
    <property type="gene ID" value="AET4Gv20551900"/>
</dbReference>
<reference evidence="2" key="4">
    <citation type="submission" date="2019-03" db="UniProtKB">
        <authorList>
            <consortium name="EnsemblPlants"/>
        </authorList>
    </citation>
    <scope>IDENTIFICATION</scope>
</reference>
<protein>
    <submittedName>
        <fullName evidence="2">Uncharacterized protein</fullName>
    </submittedName>
</protein>
<dbReference type="EnsemblPlants" id="AET4Gv20551900.23">
    <property type="protein sequence ID" value="AET4Gv20551900.23"/>
    <property type="gene ID" value="AET4Gv20551900"/>
</dbReference>
<dbReference type="Gramene" id="AET4Gv20551900.25">
    <property type="protein sequence ID" value="AET4Gv20551900.25"/>
    <property type="gene ID" value="AET4Gv20551900"/>
</dbReference>
<feature type="transmembrane region" description="Helical" evidence="1">
    <location>
        <begin position="28"/>
        <end position="48"/>
    </location>
</feature>
<reference evidence="3" key="1">
    <citation type="journal article" date="2014" name="Science">
        <title>Ancient hybridizations among the ancestral genomes of bread wheat.</title>
        <authorList>
            <consortium name="International Wheat Genome Sequencing Consortium,"/>
            <person name="Marcussen T."/>
            <person name="Sandve S.R."/>
            <person name="Heier L."/>
            <person name="Spannagl M."/>
            <person name="Pfeifer M."/>
            <person name="Jakobsen K.S."/>
            <person name="Wulff B.B."/>
            <person name="Steuernagel B."/>
            <person name="Mayer K.F."/>
            <person name="Olsen O.A."/>
        </authorList>
    </citation>
    <scope>NUCLEOTIDE SEQUENCE [LARGE SCALE GENOMIC DNA]</scope>
    <source>
        <strain evidence="3">cv. AL8/78</strain>
    </source>
</reference>
<keyword evidence="1" id="KW-0812">Transmembrane</keyword>
<sequence length="63" mass="7156">MYVNCVPYGFLKGLMIVGVFFSYESTKVIILTIIVCTSRIIITIMQFFPGDYIVKGSDFFSPM</sequence>
<keyword evidence="1" id="KW-0472">Membrane</keyword>
<reference evidence="3" key="2">
    <citation type="journal article" date="2017" name="Nat. Plants">
        <title>The Aegilops tauschii genome reveals multiple impacts of transposons.</title>
        <authorList>
            <person name="Zhao G."/>
            <person name="Zou C."/>
            <person name="Li K."/>
            <person name="Wang K."/>
            <person name="Li T."/>
            <person name="Gao L."/>
            <person name="Zhang X."/>
            <person name="Wang H."/>
            <person name="Yang Z."/>
            <person name="Liu X."/>
            <person name="Jiang W."/>
            <person name="Mao L."/>
            <person name="Kong X."/>
            <person name="Jiao Y."/>
            <person name="Jia J."/>
        </authorList>
    </citation>
    <scope>NUCLEOTIDE SEQUENCE [LARGE SCALE GENOMIC DNA]</scope>
    <source>
        <strain evidence="3">cv. AL8/78</strain>
    </source>
</reference>
<keyword evidence="3" id="KW-1185">Reference proteome</keyword>
<evidence type="ECO:0000256" key="1">
    <source>
        <dbReference type="SAM" id="Phobius"/>
    </source>
</evidence>
<reference evidence="2" key="3">
    <citation type="journal article" date="2017" name="Nature">
        <title>Genome sequence of the progenitor of the wheat D genome Aegilops tauschii.</title>
        <authorList>
            <person name="Luo M.C."/>
            <person name="Gu Y.Q."/>
            <person name="Puiu D."/>
            <person name="Wang H."/>
            <person name="Twardziok S.O."/>
            <person name="Deal K.R."/>
            <person name="Huo N."/>
            <person name="Zhu T."/>
            <person name="Wang L."/>
            <person name="Wang Y."/>
            <person name="McGuire P.E."/>
            <person name="Liu S."/>
            <person name="Long H."/>
            <person name="Ramasamy R.K."/>
            <person name="Rodriguez J.C."/>
            <person name="Van S.L."/>
            <person name="Yuan L."/>
            <person name="Wang Z."/>
            <person name="Xia Z."/>
            <person name="Xiao L."/>
            <person name="Anderson O.D."/>
            <person name="Ouyang S."/>
            <person name="Liang Y."/>
            <person name="Zimin A.V."/>
            <person name="Pertea G."/>
            <person name="Qi P."/>
            <person name="Bennetzen J.L."/>
            <person name="Dai X."/>
            <person name="Dawson M.W."/>
            <person name="Muller H.G."/>
            <person name="Kugler K."/>
            <person name="Rivarola-Duarte L."/>
            <person name="Spannagl M."/>
            <person name="Mayer K.F.X."/>
            <person name="Lu F.H."/>
            <person name="Bevan M.W."/>
            <person name="Leroy P."/>
            <person name="Li P."/>
            <person name="You F.M."/>
            <person name="Sun Q."/>
            <person name="Liu Z."/>
            <person name="Lyons E."/>
            <person name="Wicker T."/>
            <person name="Salzberg S.L."/>
            <person name="Devos K.M."/>
            <person name="Dvorak J."/>
        </authorList>
    </citation>
    <scope>NUCLEOTIDE SEQUENCE [LARGE SCALE GENOMIC DNA]</scope>
    <source>
        <strain evidence="2">cv. AL8/78</strain>
    </source>
</reference>
<feature type="transmembrane region" description="Helical" evidence="1">
    <location>
        <begin position="6"/>
        <end position="23"/>
    </location>
</feature>
<keyword evidence="1" id="KW-1133">Transmembrane helix</keyword>
<reference evidence="2" key="5">
    <citation type="journal article" date="2021" name="G3 (Bethesda)">
        <title>Aegilops tauschii genome assembly Aet v5.0 features greater sequence contiguity and improved annotation.</title>
        <authorList>
            <person name="Wang L."/>
            <person name="Zhu T."/>
            <person name="Rodriguez J.C."/>
            <person name="Deal K.R."/>
            <person name="Dubcovsky J."/>
            <person name="McGuire P.E."/>
            <person name="Lux T."/>
            <person name="Spannagl M."/>
            <person name="Mayer K.F.X."/>
            <person name="Baldrich P."/>
            <person name="Meyers B.C."/>
            <person name="Huo N."/>
            <person name="Gu Y.Q."/>
            <person name="Zhou H."/>
            <person name="Devos K.M."/>
            <person name="Bennetzen J.L."/>
            <person name="Unver T."/>
            <person name="Budak H."/>
            <person name="Gulick P.J."/>
            <person name="Galiba G."/>
            <person name="Kalapos B."/>
            <person name="Nelson D.R."/>
            <person name="Li P."/>
            <person name="You F.M."/>
            <person name="Luo M.C."/>
            <person name="Dvorak J."/>
        </authorList>
    </citation>
    <scope>NUCLEOTIDE SEQUENCE [LARGE SCALE GENOMIC DNA]</scope>
    <source>
        <strain evidence="2">cv. AL8/78</strain>
    </source>
</reference>
<evidence type="ECO:0000313" key="3">
    <source>
        <dbReference type="Proteomes" id="UP000015105"/>
    </source>
</evidence>
<proteinExistence type="predicted"/>
<name>A0A453IGA2_AEGTS</name>
<dbReference type="Proteomes" id="UP000015105">
    <property type="component" value="Chromosome 4D"/>
</dbReference>
<organism evidence="2 3">
    <name type="scientific">Aegilops tauschii subsp. strangulata</name>
    <name type="common">Goatgrass</name>
    <dbReference type="NCBI Taxonomy" id="200361"/>
    <lineage>
        <taxon>Eukaryota</taxon>
        <taxon>Viridiplantae</taxon>
        <taxon>Streptophyta</taxon>
        <taxon>Embryophyta</taxon>
        <taxon>Tracheophyta</taxon>
        <taxon>Spermatophyta</taxon>
        <taxon>Magnoliopsida</taxon>
        <taxon>Liliopsida</taxon>
        <taxon>Poales</taxon>
        <taxon>Poaceae</taxon>
        <taxon>BOP clade</taxon>
        <taxon>Pooideae</taxon>
        <taxon>Triticodae</taxon>
        <taxon>Triticeae</taxon>
        <taxon>Triticinae</taxon>
        <taxon>Aegilops</taxon>
    </lineage>
</organism>
<dbReference type="EnsemblPlants" id="AET4Gv20551900.39">
    <property type="protein sequence ID" value="AET4Gv20551900.39"/>
    <property type="gene ID" value="AET4Gv20551900"/>
</dbReference>
<accession>A0A453IGA2</accession>
<dbReference type="Gramene" id="AET4Gv20551900.23">
    <property type="protein sequence ID" value="AET4Gv20551900.23"/>
    <property type="gene ID" value="AET4Gv20551900"/>
</dbReference>
<dbReference type="Gramene" id="AET4Gv20551900.39">
    <property type="protein sequence ID" value="AET4Gv20551900.39"/>
    <property type="gene ID" value="AET4Gv20551900"/>
</dbReference>